<reference evidence="1 2" key="1">
    <citation type="submission" date="2019-03" db="EMBL/GenBank/DDBJ databases">
        <title>Genomic Encyclopedia of Type Strains, Phase IV (KMG-IV): sequencing the most valuable type-strain genomes for metagenomic binning, comparative biology and taxonomic classification.</title>
        <authorList>
            <person name="Goeker M."/>
        </authorList>
    </citation>
    <scope>NUCLEOTIDE SEQUENCE [LARGE SCALE GENOMIC DNA]</scope>
    <source>
        <strain evidence="1 2">DSM 103428</strain>
    </source>
</reference>
<protein>
    <recommendedName>
        <fullName evidence="3">N-acetyltransferase domain-containing protein</fullName>
    </recommendedName>
</protein>
<name>A0A4R1L057_9BACT</name>
<keyword evidence="2" id="KW-1185">Reference proteome</keyword>
<evidence type="ECO:0000313" key="2">
    <source>
        <dbReference type="Proteomes" id="UP000295210"/>
    </source>
</evidence>
<sequence length="179" mass="19800">MKDIEIQQLTSDALPLVAAFIHRWRDAALDAPSSRQSSKYDAMNIERRLRWLLAENPVESLECRLGYSLVDRAGAIRGLNLTFPAAFLSAERRVLALCASSFFVEPSARSLGFYLFRKYLASQKYSFFLATTCNRQSGDLWSTLGGHAIQGSDLEYCIPLKPDVVAQAFGVPGLKCASG</sequence>
<comment type="caution">
    <text evidence="1">The sequence shown here is derived from an EMBL/GenBank/DDBJ whole genome shotgun (WGS) entry which is preliminary data.</text>
</comment>
<gene>
    <name evidence="1" type="ORF">C7378_3418</name>
</gene>
<dbReference type="AlphaFoldDB" id="A0A4R1L057"/>
<organism evidence="1 2">
    <name type="scientific">Acidipila rosea</name>
    <dbReference type="NCBI Taxonomy" id="768535"/>
    <lineage>
        <taxon>Bacteria</taxon>
        <taxon>Pseudomonadati</taxon>
        <taxon>Acidobacteriota</taxon>
        <taxon>Terriglobia</taxon>
        <taxon>Terriglobales</taxon>
        <taxon>Acidobacteriaceae</taxon>
        <taxon>Acidipila</taxon>
    </lineage>
</organism>
<evidence type="ECO:0000313" key="1">
    <source>
        <dbReference type="EMBL" id="TCK70260.1"/>
    </source>
</evidence>
<dbReference type="Proteomes" id="UP000295210">
    <property type="component" value="Unassembled WGS sequence"/>
</dbReference>
<dbReference type="EMBL" id="SMGK01000007">
    <property type="protein sequence ID" value="TCK70260.1"/>
    <property type="molecule type" value="Genomic_DNA"/>
</dbReference>
<evidence type="ECO:0008006" key="3">
    <source>
        <dbReference type="Google" id="ProtNLM"/>
    </source>
</evidence>
<accession>A0A4R1L057</accession>
<dbReference type="RefSeq" id="WP_131999265.1">
    <property type="nucleotide sequence ID" value="NZ_SMGK01000007.1"/>
</dbReference>
<proteinExistence type="predicted"/>